<reference evidence="10 11" key="1">
    <citation type="submission" date="2018-07" db="EMBL/GenBank/DDBJ databases">
        <title>Motiliproteus coralliicola sp. nov., a bacterium isolated from Coral.</title>
        <authorList>
            <person name="Wang G."/>
        </authorList>
    </citation>
    <scope>NUCLEOTIDE SEQUENCE [LARGE SCALE GENOMIC DNA]</scope>
    <source>
        <strain evidence="10 11">C34</strain>
    </source>
</reference>
<dbReference type="SUPFAM" id="SSF102114">
    <property type="entry name" value="Radical SAM enzymes"/>
    <property type="match status" value="1"/>
</dbReference>
<keyword evidence="11" id="KW-1185">Reference proteome</keyword>
<sequence>MKALLIKASANSAFKDYKAYLGTPPQSIWSSAVAIPDWVEVDVHDETSQGPVDKSQAADLVAIFMSTPDALRGYELADYFRDRGTTVVFGGLHASFLPDEALQHGDAVMIGESEQLWPQLLEDHYSGQLQPRYQQAEQTDLSRLTPYPHSQIDLSPYRDTSSIIVSRGCKFKCSYCTVHKFFPTMRNRPVGQVIDEIRASGLQYFELHADNLIADRDYALELFKALKPLNIYWSAEATINIAEHDDIVEAAAESGLIWLLSGIETPSQQALKAAGKGFIRIDRTRDYIRKLHEYNIAVDSAMLFGFDQHDSTIFEETLDYVDEVELDVCHAVIVTPYPGTDLYQQLETEQRILTRDWSAYDGTQAVFQPKQMTPKELEKGTGWFHSKYNSLGRSLKRRVVRTKNLGWTNAAYL</sequence>
<dbReference type="Gene3D" id="3.40.50.280">
    <property type="entry name" value="Cobalamin-binding domain"/>
    <property type="match status" value="1"/>
</dbReference>
<keyword evidence="3" id="KW-0808">Transferase</keyword>
<evidence type="ECO:0000256" key="6">
    <source>
        <dbReference type="ARBA" id="ARBA00023004"/>
    </source>
</evidence>
<evidence type="ECO:0000256" key="5">
    <source>
        <dbReference type="ARBA" id="ARBA00022723"/>
    </source>
</evidence>
<dbReference type="Proteomes" id="UP000253769">
    <property type="component" value="Unassembled WGS sequence"/>
</dbReference>
<dbReference type="GO" id="GO:0031419">
    <property type="term" value="F:cobalamin binding"/>
    <property type="evidence" value="ECO:0007669"/>
    <property type="project" value="InterPro"/>
</dbReference>
<dbReference type="PROSITE" id="PS51918">
    <property type="entry name" value="RADICAL_SAM"/>
    <property type="match status" value="1"/>
</dbReference>
<evidence type="ECO:0000259" key="8">
    <source>
        <dbReference type="PROSITE" id="PS51332"/>
    </source>
</evidence>
<dbReference type="InterPro" id="IPR007197">
    <property type="entry name" value="rSAM"/>
</dbReference>
<organism evidence="10 11">
    <name type="scientific">Motiliproteus coralliicola</name>
    <dbReference type="NCBI Taxonomy" id="2283196"/>
    <lineage>
        <taxon>Bacteria</taxon>
        <taxon>Pseudomonadati</taxon>
        <taxon>Pseudomonadota</taxon>
        <taxon>Gammaproteobacteria</taxon>
        <taxon>Oceanospirillales</taxon>
        <taxon>Oceanospirillaceae</taxon>
        <taxon>Motiliproteus</taxon>
    </lineage>
</organism>
<dbReference type="InterPro" id="IPR051198">
    <property type="entry name" value="BchE-like"/>
</dbReference>
<dbReference type="GO" id="GO:0005829">
    <property type="term" value="C:cytosol"/>
    <property type="evidence" value="ECO:0007669"/>
    <property type="project" value="TreeGrafter"/>
</dbReference>
<keyword evidence="4" id="KW-0949">S-adenosyl-L-methionine</keyword>
<dbReference type="SMART" id="SM00729">
    <property type="entry name" value="Elp3"/>
    <property type="match status" value="1"/>
</dbReference>
<keyword evidence="7" id="KW-0411">Iron-sulfur</keyword>
<keyword evidence="2" id="KW-0489">Methyltransferase</keyword>
<dbReference type="EMBL" id="QQOH01000005">
    <property type="protein sequence ID" value="RDE18379.1"/>
    <property type="molecule type" value="Genomic_DNA"/>
</dbReference>
<dbReference type="InterPro" id="IPR006158">
    <property type="entry name" value="Cobalamin-bd"/>
</dbReference>
<evidence type="ECO:0000313" key="10">
    <source>
        <dbReference type="EMBL" id="RDE18379.1"/>
    </source>
</evidence>
<dbReference type="PANTHER" id="PTHR43409">
    <property type="entry name" value="ANAEROBIC MAGNESIUM-PROTOPORPHYRIN IX MONOMETHYL ESTER CYCLASE-RELATED"/>
    <property type="match status" value="1"/>
</dbReference>
<dbReference type="GO" id="GO:0003824">
    <property type="term" value="F:catalytic activity"/>
    <property type="evidence" value="ECO:0007669"/>
    <property type="project" value="InterPro"/>
</dbReference>
<feature type="domain" description="Radical SAM core" evidence="9">
    <location>
        <begin position="155"/>
        <end position="370"/>
    </location>
</feature>
<dbReference type="SFLD" id="SFLDS00029">
    <property type="entry name" value="Radical_SAM"/>
    <property type="match status" value="1"/>
</dbReference>
<dbReference type="InterPro" id="IPR034466">
    <property type="entry name" value="Methyltransferase_Class_B"/>
</dbReference>
<proteinExistence type="predicted"/>
<dbReference type="Gene3D" id="3.80.30.20">
    <property type="entry name" value="tm_1862 like domain"/>
    <property type="match status" value="1"/>
</dbReference>
<feature type="domain" description="B12-binding" evidence="8">
    <location>
        <begin position="1"/>
        <end position="131"/>
    </location>
</feature>
<dbReference type="SFLD" id="SFLDG01123">
    <property type="entry name" value="methyltransferase_(Class_B)"/>
    <property type="match status" value="1"/>
</dbReference>
<dbReference type="AlphaFoldDB" id="A0A369WB40"/>
<evidence type="ECO:0000256" key="3">
    <source>
        <dbReference type="ARBA" id="ARBA00022679"/>
    </source>
</evidence>
<dbReference type="InterPro" id="IPR023404">
    <property type="entry name" value="rSAM_horseshoe"/>
</dbReference>
<dbReference type="PANTHER" id="PTHR43409:SF7">
    <property type="entry name" value="BLL1977 PROTEIN"/>
    <property type="match status" value="1"/>
</dbReference>
<evidence type="ECO:0000256" key="7">
    <source>
        <dbReference type="ARBA" id="ARBA00023014"/>
    </source>
</evidence>
<dbReference type="SFLD" id="SFLDG01082">
    <property type="entry name" value="B12-binding_domain_containing"/>
    <property type="match status" value="1"/>
</dbReference>
<comment type="cofactor">
    <cofactor evidence="1">
        <name>[4Fe-4S] cluster</name>
        <dbReference type="ChEBI" id="CHEBI:49883"/>
    </cofactor>
</comment>
<dbReference type="RefSeq" id="WP_114696955.1">
    <property type="nucleotide sequence ID" value="NZ_QQOH01000005.1"/>
</dbReference>
<keyword evidence="5" id="KW-0479">Metal-binding</keyword>
<evidence type="ECO:0000313" key="11">
    <source>
        <dbReference type="Proteomes" id="UP000253769"/>
    </source>
</evidence>
<name>A0A369WB40_9GAMM</name>
<dbReference type="Pfam" id="PF04055">
    <property type="entry name" value="Radical_SAM"/>
    <property type="match status" value="1"/>
</dbReference>
<dbReference type="InterPro" id="IPR058240">
    <property type="entry name" value="rSAM_sf"/>
</dbReference>
<evidence type="ECO:0000256" key="4">
    <source>
        <dbReference type="ARBA" id="ARBA00022691"/>
    </source>
</evidence>
<dbReference type="PROSITE" id="PS51332">
    <property type="entry name" value="B12_BINDING"/>
    <property type="match status" value="1"/>
</dbReference>
<dbReference type="CDD" id="cd01335">
    <property type="entry name" value="Radical_SAM"/>
    <property type="match status" value="1"/>
</dbReference>
<evidence type="ECO:0000259" key="9">
    <source>
        <dbReference type="PROSITE" id="PS51918"/>
    </source>
</evidence>
<keyword evidence="6" id="KW-0408">Iron</keyword>
<evidence type="ECO:0000256" key="2">
    <source>
        <dbReference type="ARBA" id="ARBA00022603"/>
    </source>
</evidence>
<dbReference type="GO" id="GO:0051539">
    <property type="term" value="F:4 iron, 4 sulfur cluster binding"/>
    <property type="evidence" value="ECO:0007669"/>
    <property type="project" value="UniProtKB-KW"/>
</dbReference>
<dbReference type="InterPro" id="IPR006638">
    <property type="entry name" value="Elp3/MiaA/NifB-like_rSAM"/>
</dbReference>
<dbReference type="GO" id="GO:0046872">
    <property type="term" value="F:metal ion binding"/>
    <property type="evidence" value="ECO:0007669"/>
    <property type="project" value="UniProtKB-KW"/>
</dbReference>
<evidence type="ECO:0000256" key="1">
    <source>
        <dbReference type="ARBA" id="ARBA00001966"/>
    </source>
</evidence>
<dbReference type="OrthoDB" id="9801424at2"/>
<protein>
    <submittedName>
        <fullName evidence="10">Radical SAM protein</fullName>
    </submittedName>
</protein>
<gene>
    <name evidence="10" type="ORF">DV711_17145</name>
</gene>
<comment type="caution">
    <text evidence="10">The sequence shown here is derived from an EMBL/GenBank/DDBJ whole genome shotgun (WGS) entry which is preliminary data.</text>
</comment>
<accession>A0A369WB40</accession>